<protein>
    <submittedName>
        <fullName evidence="8">Uncharacterized protein</fullName>
    </submittedName>
</protein>
<evidence type="ECO:0000256" key="6">
    <source>
        <dbReference type="ARBA" id="ARBA00029467"/>
    </source>
</evidence>
<organism evidence="8 9">
    <name type="scientific">Beta vulgaris subsp. vulgaris</name>
    <name type="common">Beet</name>
    <dbReference type="NCBI Taxonomy" id="3555"/>
    <lineage>
        <taxon>Eukaryota</taxon>
        <taxon>Viridiplantae</taxon>
        <taxon>Streptophyta</taxon>
        <taxon>Embryophyta</taxon>
        <taxon>Tracheophyta</taxon>
        <taxon>Spermatophyta</taxon>
        <taxon>Magnoliopsida</taxon>
        <taxon>eudicotyledons</taxon>
        <taxon>Gunneridae</taxon>
        <taxon>Pentapetalae</taxon>
        <taxon>Caryophyllales</taxon>
        <taxon>Chenopodiaceae</taxon>
        <taxon>Betoideae</taxon>
        <taxon>Beta</taxon>
    </lineage>
</organism>
<evidence type="ECO:0000256" key="1">
    <source>
        <dbReference type="ARBA" id="ARBA00004127"/>
    </source>
</evidence>
<evidence type="ECO:0000256" key="2">
    <source>
        <dbReference type="ARBA" id="ARBA00022692"/>
    </source>
</evidence>
<dbReference type="Proteomes" id="UP000035740">
    <property type="component" value="Unassembled WGS sequence"/>
</dbReference>
<feature type="transmembrane region" description="Helical" evidence="7">
    <location>
        <begin position="89"/>
        <end position="113"/>
    </location>
</feature>
<dbReference type="eggNOG" id="ENOG502QT9I">
    <property type="taxonomic scope" value="Eukaryota"/>
</dbReference>
<dbReference type="Pfam" id="PF06749">
    <property type="entry name" value="DUF1218"/>
    <property type="match status" value="1"/>
</dbReference>
<comment type="similarity">
    <text evidence="6">Belongs to the DESIGUAL family.</text>
</comment>
<keyword evidence="3" id="KW-0732">Signal</keyword>
<evidence type="ECO:0000256" key="3">
    <source>
        <dbReference type="ARBA" id="ARBA00022729"/>
    </source>
</evidence>
<evidence type="ECO:0000256" key="7">
    <source>
        <dbReference type="SAM" id="Phobius"/>
    </source>
</evidence>
<reference evidence="8 9" key="1">
    <citation type="journal article" date="2014" name="Nature">
        <title>The genome of the recently domesticated crop plant sugar beet (Beta vulgaris).</title>
        <authorList>
            <person name="Dohm J.C."/>
            <person name="Minoche A.E."/>
            <person name="Holtgrawe D."/>
            <person name="Capella-Gutierrez S."/>
            <person name="Zakrzewski F."/>
            <person name="Tafer H."/>
            <person name="Rupp O."/>
            <person name="Sorensen T.R."/>
            <person name="Stracke R."/>
            <person name="Reinhardt R."/>
            <person name="Goesmann A."/>
            <person name="Kraft T."/>
            <person name="Schulz B."/>
            <person name="Stadler P.F."/>
            <person name="Schmidt T."/>
            <person name="Gabaldon T."/>
            <person name="Lehrach H."/>
            <person name="Weisshaar B."/>
            <person name="Himmelbauer H."/>
        </authorList>
    </citation>
    <scope>NUCLEOTIDE SEQUENCE [LARGE SCALE GENOMIC DNA]</scope>
    <source>
        <tissue evidence="8">Taproot</tissue>
    </source>
</reference>
<evidence type="ECO:0000256" key="4">
    <source>
        <dbReference type="ARBA" id="ARBA00022989"/>
    </source>
</evidence>
<dbReference type="OrthoDB" id="678343at2759"/>
<proteinExistence type="inferred from homology"/>
<evidence type="ECO:0000256" key="5">
    <source>
        <dbReference type="ARBA" id="ARBA00023136"/>
    </source>
</evidence>
<dbReference type="PANTHER" id="PTHR31769">
    <property type="entry name" value="OS07G0462200 PROTEIN-RELATED"/>
    <property type="match status" value="1"/>
</dbReference>
<sequence length="196" mass="20611">MGETNILVYVIVGFLGIAAAALGFAAEGTRIKVSDIRTTEFSCIYPSTSANILGYIAALLTLIAQITISAVARCGCCQRNTSNTKSPRAIFFFVVSWVASVIGIILLIAAANLSTRQEYLDATGLCYTVKPGVFAGGGGLALVACIFGLWSYSSVTKHHVLSVPVAVPYNQGGIAMGNPQFATASAYTNPKQQQYV</sequence>
<evidence type="ECO:0000313" key="8">
    <source>
        <dbReference type="EMBL" id="KMS98244.1"/>
    </source>
</evidence>
<gene>
    <name evidence="8" type="ORF">BVRB_4g094450</name>
</gene>
<accession>A0A0J8BA77</accession>
<dbReference type="AlphaFoldDB" id="A0A0J8BA77"/>
<keyword evidence="9" id="KW-1185">Reference proteome</keyword>
<evidence type="ECO:0000313" key="9">
    <source>
        <dbReference type="Proteomes" id="UP000035740"/>
    </source>
</evidence>
<dbReference type="InterPro" id="IPR009606">
    <property type="entry name" value="DEAL/Modifying_wall_lignin1/2"/>
</dbReference>
<keyword evidence="5 7" id="KW-0472">Membrane</keyword>
<dbReference type="OMA" id="CVMFEES"/>
<feature type="transmembrane region" description="Helical" evidence="7">
    <location>
        <begin position="6"/>
        <end position="26"/>
    </location>
</feature>
<name>A0A0J8BA77_BETVV</name>
<comment type="subcellular location">
    <subcellularLocation>
        <location evidence="1">Endomembrane system</location>
        <topology evidence="1">Multi-pass membrane protein</topology>
    </subcellularLocation>
</comment>
<dbReference type="KEGG" id="bvg:104907392"/>
<dbReference type="Gramene" id="KMS98244">
    <property type="protein sequence ID" value="KMS98244"/>
    <property type="gene ID" value="BVRB_4g094450"/>
</dbReference>
<dbReference type="InterPro" id="IPR052222">
    <property type="entry name" value="DESIGUAL"/>
</dbReference>
<dbReference type="GO" id="GO:0012505">
    <property type="term" value="C:endomembrane system"/>
    <property type="evidence" value="ECO:0007669"/>
    <property type="project" value="UniProtKB-SubCell"/>
</dbReference>
<dbReference type="EMBL" id="KQ090262">
    <property type="protein sequence ID" value="KMS98244.1"/>
    <property type="molecule type" value="Genomic_DNA"/>
</dbReference>
<keyword evidence="2 7" id="KW-0812">Transmembrane</keyword>
<keyword evidence="4 7" id="KW-1133">Transmembrane helix</keyword>
<feature type="transmembrane region" description="Helical" evidence="7">
    <location>
        <begin position="133"/>
        <end position="152"/>
    </location>
</feature>